<evidence type="ECO:0000259" key="1">
    <source>
        <dbReference type="Pfam" id="PF00196"/>
    </source>
</evidence>
<dbReference type="InterPro" id="IPR000792">
    <property type="entry name" value="Tscrpt_reg_LuxR_C"/>
</dbReference>
<feature type="domain" description="HTH luxR-type" evidence="1">
    <location>
        <begin position="16"/>
        <end position="44"/>
    </location>
</feature>
<dbReference type="Gene3D" id="1.10.10.10">
    <property type="entry name" value="Winged helix-like DNA-binding domain superfamily/Winged helix DNA-binding domain"/>
    <property type="match status" value="1"/>
</dbReference>
<dbReference type="GO" id="GO:0006355">
    <property type="term" value="P:regulation of DNA-templated transcription"/>
    <property type="evidence" value="ECO:0007669"/>
    <property type="project" value="InterPro"/>
</dbReference>
<evidence type="ECO:0000313" key="3">
    <source>
        <dbReference type="Proteomes" id="UP000510621"/>
    </source>
</evidence>
<sequence length="65" mass="7144">MVQGVERRSSYQKLTSTGAIAKVLGTSTRTVEAHRASIREKLSNPTPLEMVSYACKHGLIDKDLI</sequence>
<dbReference type="EMBL" id="CP059265">
    <property type="protein sequence ID" value="QLQ33004.1"/>
    <property type="molecule type" value="Genomic_DNA"/>
</dbReference>
<dbReference type="Proteomes" id="UP000510621">
    <property type="component" value="Chromosome"/>
</dbReference>
<dbReference type="SUPFAM" id="SSF46894">
    <property type="entry name" value="C-terminal effector domain of the bipartite response regulators"/>
    <property type="match status" value="1"/>
</dbReference>
<name>A0A7L6AV39_9GAMM</name>
<dbReference type="InterPro" id="IPR016032">
    <property type="entry name" value="Sig_transdc_resp-reg_C-effctor"/>
</dbReference>
<protein>
    <recommendedName>
        <fullName evidence="1">HTH luxR-type domain-containing protein</fullName>
    </recommendedName>
</protein>
<accession>A0A7L6AV39</accession>
<organism evidence="2 3">
    <name type="scientific">Candidatus Thiothrix singaporensis</name>
    <dbReference type="NCBI Taxonomy" id="2799669"/>
    <lineage>
        <taxon>Bacteria</taxon>
        <taxon>Pseudomonadati</taxon>
        <taxon>Pseudomonadota</taxon>
        <taxon>Gammaproteobacteria</taxon>
        <taxon>Thiotrichales</taxon>
        <taxon>Thiotrichaceae</taxon>
        <taxon>Thiothrix</taxon>
    </lineage>
</organism>
<evidence type="ECO:0000313" key="2">
    <source>
        <dbReference type="EMBL" id="QLQ33004.1"/>
    </source>
</evidence>
<keyword evidence="3" id="KW-1185">Reference proteome</keyword>
<dbReference type="AlphaFoldDB" id="A0A7L6AV39"/>
<gene>
    <name evidence="2" type="ORF">HZT40_16980</name>
</gene>
<proteinExistence type="predicted"/>
<dbReference type="InterPro" id="IPR036388">
    <property type="entry name" value="WH-like_DNA-bd_sf"/>
</dbReference>
<reference evidence="2" key="1">
    <citation type="submission" date="2020-06" db="EMBL/GenBank/DDBJ databases">
        <title>Analysis procedures for assessing recovery of high quality, complete, closed genomes from Nanopore long read metagenome sequencing.</title>
        <authorList>
            <person name="Bessarab I."/>
            <person name="Arumugam K."/>
            <person name="Haryono M."/>
            <person name="Liu X."/>
            <person name="Roy S."/>
            <person name="Zuniga-Montanez R.E."/>
            <person name="Qiu G."/>
            <person name="Drautz-Moses D.I."/>
            <person name="Law Y.Y."/>
            <person name="Wuertz S."/>
            <person name="Lauro F.M."/>
            <person name="Huson D.H."/>
            <person name="Williams R.B."/>
        </authorList>
    </citation>
    <scope>NUCLEOTIDE SEQUENCE [LARGE SCALE GENOMIC DNA]</scope>
    <source>
        <strain evidence="2">SSD2</strain>
    </source>
</reference>
<dbReference type="KEGG" id="this:HZT40_16980"/>
<dbReference type="GO" id="GO:0003677">
    <property type="term" value="F:DNA binding"/>
    <property type="evidence" value="ECO:0007669"/>
    <property type="project" value="InterPro"/>
</dbReference>
<dbReference type="Pfam" id="PF00196">
    <property type="entry name" value="GerE"/>
    <property type="match status" value="1"/>
</dbReference>